<keyword evidence="7 10" id="KW-0233">DNA recombination</keyword>
<dbReference type="Pfam" id="PF00154">
    <property type="entry name" value="RecA_N"/>
    <property type="match status" value="1"/>
</dbReference>
<dbReference type="PANTHER" id="PTHR45900">
    <property type="entry name" value="RECA"/>
    <property type="match status" value="1"/>
</dbReference>
<name>A0A3N4NW86_9GAMM</name>
<evidence type="ECO:0000256" key="9">
    <source>
        <dbReference type="ARBA" id="ARBA00023236"/>
    </source>
</evidence>
<evidence type="ECO:0000256" key="2">
    <source>
        <dbReference type="ARBA" id="ARBA00015553"/>
    </source>
</evidence>
<dbReference type="GO" id="GO:0005524">
    <property type="term" value="F:ATP binding"/>
    <property type="evidence" value="ECO:0007669"/>
    <property type="project" value="UniProtKB-UniRule"/>
</dbReference>
<comment type="similarity">
    <text evidence="1 10 12">Belongs to the RecA family.</text>
</comment>
<evidence type="ECO:0000313" key="15">
    <source>
        <dbReference type="EMBL" id="RPD98987.1"/>
    </source>
</evidence>
<dbReference type="PANTHER" id="PTHR45900:SF1">
    <property type="entry name" value="MITOCHONDRIAL DNA REPAIR PROTEIN RECA HOMOLOG-RELATED"/>
    <property type="match status" value="1"/>
</dbReference>
<evidence type="ECO:0000256" key="8">
    <source>
        <dbReference type="ARBA" id="ARBA00023204"/>
    </source>
</evidence>
<feature type="binding site" evidence="10">
    <location>
        <begin position="67"/>
        <end position="74"/>
    </location>
    <ligand>
        <name>ATP</name>
        <dbReference type="ChEBI" id="CHEBI:30616"/>
    </ligand>
</feature>
<comment type="subcellular location">
    <subcellularLocation>
        <location evidence="10">Cytoplasm</location>
    </subcellularLocation>
</comment>
<proteinExistence type="inferred from homology"/>
<dbReference type="GO" id="GO:0009432">
    <property type="term" value="P:SOS response"/>
    <property type="evidence" value="ECO:0007669"/>
    <property type="project" value="UniProtKB-UniRule"/>
</dbReference>
<dbReference type="GO" id="GO:0003684">
    <property type="term" value="F:damaged DNA binding"/>
    <property type="evidence" value="ECO:0007669"/>
    <property type="project" value="UniProtKB-UniRule"/>
</dbReference>
<keyword evidence="9 10" id="KW-0742">SOS response</keyword>
<dbReference type="GO" id="GO:0006310">
    <property type="term" value="P:DNA recombination"/>
    <property type="evidence" value="ECO:0007669"/>
    <property type="project" value="UniProtKB-UniRule"/>
</dbReference>
<dbReference type="InterPro" id="IPR020584">
    <property type="entry name" value="DNA_recomb/repair_RecA_CS"/>
</dbReference>
<dbReference type="GO" id="GO:0003697">
    <property type="term" value="F:single-stranded DNA binding"/>
    <property type="evidence" value="ECO:0007669"/>
    <property type="project" value="UniProtKB-UniRule"/>
</dbReference>
<reference evidence="15 16" key="1">
    <citation type="submission" date="2018-11" db="EMBL/GenBank/DDBJ databases">
        <title>Whole genome sequencing of Pantoea sp. RIT388.</title>
        <authorList>
            <person name="Gan H.M."/>
            <person name="Hudson A.O."/>
        </authorList>
    </citation>
    <scope>NUCLEOTIDE SEQUENCE [LARGE SCALE GENOMIC DNA]</scope>
    <source>
        <strain evidence="15 16">RIT388</strain>
    </source>
</reference>
<dbReference type="InterPro" id="IPR020587">
    <property type="entry name" value="RecA_monomer-monomer_interface"/>
</dbReference>
<keyword evidence="4 10" id="KW-0227">DNA damage</keyword>
<dbReference type="GO" id="GO:0005829">
    <property type="term" value="C:cytosol"/>
    <property type="evidence" value="ECO:0007669"/>
    <property type="project" value="TreeGrafter"/>
</dbReference>
<evidence type="ECO:0000259" key="14">
    <source>
        <dbReference type="PROSITE" id="PS50163"/>
    </source>
</evidence>
<dbReference type="Gene3D" id="3.40.50.300">
    <property type="entry name" value="P-loop containing nucleotide triphosphate hydrolases"/>
    <property type="match status" value="1"/>
</dbReference>
<dbReference type="Proteomes" id="UP000281332">
    <property type="component" value="Unassembled WGS sequence"/>
</dbReference>
<dbReference type="GO" id="GO:0140664">
    <property type="term" value="F:ATP-dependent DNA damage sensor activity"/>
    <property type="evidence" value="ECO:0007669"/>
    <property type="project" value="InterPro"/>
</dbReference>
<gene>
    <name evidence="10 15" type="primary">recA</name>
    <name evidence="15" type="ORF">BBB56_14855</name>
</gene>
<keyword evidence="3 10" id="KW-0547">Nucleotide-binding</keyword>
<dbReference type="InterPro" id="IPR020588">
    <property type="entry name" value="RecA_ATP-bd"/>
</dbReference>
<keyword evidence="8 10" id="KW-0234">DNA repair</keyword>
<evidence type="ECO:0000259" key="13">
    <source>
        <dbReference type="PROSITE" id="PS50162"/>
    </source>
</evidence>
<evidence type="ECO:0000256" key="3">
    <source>
        <dbReference type="ARBA" id="ARBA00022741"/>
    </source>
</evidence>
<keyword evidence="16" id="KW-1185">Reference proteome</keyword>
<protein>
    <recommendedName>
        <fullName evidence="2 10">Protein RecA</fullName>
    </recommendedName>
    <alternativeName>
        <fullName evidence="10 11">Recombinase A</fullName>
    </alternativeName>
</protein>
<dbReference type="PRINTS" id="PR00142">
    <property type="entry name" value="RECA"/>
</dbReference>
<evidence type="ECO:0000256" key="4">
    <source>
        <dbReference type="ARBA" id="ARBA00022763"/>
    </source>
</evidence>
<dbReference type="PROSITE" id="PS50163">
    <property type="entry name" value="RECA_3"/>
    <property type="match status" value="1"/>
</dbReference>
<dbReference type="InterPro" id="IPR003593">
    <property type="entry name" value="AAA+_ATPase"/>
</dbReference>
<feature type="domain" description="RecA family profile 1" evidence="13">
    <location>
        <begin position="37"/>
        <end position="196"/>
    </location>
</feature>
<organism evidence="15 16">
    <name type="scientific">Candidatus Pantoea deserta</name>
    <dbReference type="NCBI Taxonomy" id="1869313"/>
    <lineage>
        <taxon>Bacteria</taxon>
        <taxon>Pseudomonadati</taxon>
        <taxon>Pseudomonadota</taxon>
        <taxon>Gammaproteobacteria</taxon>
        <taxon>Enterobacterales</taxon>
        <taxon>Erwiniaceae</taxon>
        <taxon>Pantoea</taxon>
    </lineage>
</organism>
<dbReference type="CDD" id="cd00983">
    <property type="entry name" value="RecA"/>
    <property type="match status" value="1"/>
</dbReference>
<dbReference type="InterPro" id="IPR049261">
    <property type="entry name" value="RecA-like_C"/>
</dbReference>
<dbReference type="SUPFAM" id="SSF52540">
    <property type="entry name" value="P-loop containing nucleoside triphosphate hydrolases"/>
    <property type="match status" value="1"/>
</dbReference>
<dbReference type="Pfam" id="PF21096">
    <property type="entry name" value="RecA_C"/>
    <property type="match status" value="1"/>
</dbReference>
<evidence type="ECO:0000256" key="1">
    <source>
        <dbReference type="ARBA" id="ARBA00009391"/>
    </source>
</evidence>
<dbReference type="RefSeq" id="WP_123801706.1">
    <property type="nucleotide sequence ID" value="NZ_RMVG01000011.1"/>
</dbReference>
<comment type="caution">
    <text evidence="15">The sequence shown here is derived from an EMBL/GenBank/DDBJ whole genome shotgun (WGS) entry which is preliminary data.</text>
</comment>
<keyword evidence="10" id="KW-0963">Cytoplasm</keyword>
<evidence type="ECO:0000313" key="16">
    <source>
        <dbReference type="Proteomes" id="UP000281332"/>
    </source>
</evidence>
<dbReference type="SUPFAM" id="SSF54752">
    <property type="entry name" value="RecA protein, C-terminal domain"/>
    <property type="match status" value="1"/>
</dbReference>
<dbReference type="PROSITE" id="PS50162">
    <property type="entry name" value="RECA_2"/>
    <property type="match status" value="1"/>
</dbReference>
<evidence type="ECO:0000256" key="5">
    <source>
        <dbReference type="ARBA" id="ARBA00022840"/>
    </source>
</evidence>
<dbReference type="NCBIfam" id="TIGR02012">
    <property type="entry name" value="tigrfam_recA"/>
    <property type="match status" value="1"/>
</dbReference>
<keyword evidence="5 10" id="KW-0067">ATP-binding</keyword>
<accession>A0A3N4NW86</accession>
<evidence type="ECO:0000256" key="6">
    <source>
        <dbReference type="ARBA" id="ARBA00023125"/>
    </source>
</evidence>
<dbReference type="AlphaFoldDB" id="A0A3N4NW86"/>
<comment type="function">
    <text evidence="10">Can catalyze the hydrolysis of ATP in the presence of single-stranded DNA, the ATP-dependent uptake of single-stranded DNA by duplex DNA, and the ATP-dependent hybridization of homologous single-stranded DNAs. It interacts with LexA causing its activation and leading to its autocatalytic cleavage.</text>
</comment>
<dbReference type="GO" id="GO:0006281">
    <property type="term" value="P:DNA repair"/>
    <property type="evidence" value="ECO:0007669"/>
    <property type="project" value="UniProtKB-UniRule"/>
</dbReference>
<feature type="domain" description="RecA family profile 2" evidence="14">
    <location>
        <begin position="201"/>
        <end position="274"/>
    </location>
</feature>
<dbReference type="HAMAP" id="MF_00268">
    <property type="entry name" value="RecA"/>
    <property type="match status" value="1"/>
</dbReference>
<dbReference type="InterPro" id="IPR023400">
    <property type="entry name" value="RecA_C_sf"/>
</dbReference>
<dbReference type="PROSITE" id="PS00321">
    <property type="entry name" value="RECA_1"/>
    <property type="match status" value="1"/>
</dbReference>
<sequence length="357" mass="37979">MAIDENKQKALAAALGQIEKQFGKGSIMRLGEDRSMDVETISTGSLSLDIALGAGGLPMGRIVEIYGPESSGKTTLTLQVIAAAQRKGKTCAFIDAEHALDPVYAKKLGVDIDNLLCSQPDTGEQALEICDALARSGAVDVIIVDSVAALTPKAEIEGEIGDSHMGLAARMMSQAMRKLAGNLKQSNTLLIFINQIRMKIGVMFGNPETTTGGNALKFYASVRLDIRRIGAIKEGDEVVGSETRVKVVKNKIAAPFKQAEFQIMYGEGINTFGELVDLGVKYKLVEKAGAWYSYNGDKIGQGKANATNFLKENPAIANEIDLKLRDMLLNSAAAEAGAAEASADALEDAASETNEDF</sequence>
<dbReference type="InterPro" id="IPR013765">
    <property type="entry name" value="DNA_recomb/repair_RecA"/>
</dbReference>
<dbReference type="SMART" id="SM00382">
    <property type="entry name" value="AAA"/>
    <property type="match status" value="1"/>
</dbReference>
<evidence type="ECO:0000256" key="10">
    <source>
        <dbReference type="HAMAP-Rule" id="MF_00268"/>
    </source>
</evidence>
<dbReference type="InterPro" id="IPR027417">
    <property type="entry name" value="P-loop_NTPase"/>
</dbReference>
<dbReference type="FunFam" id="3.40.50.300:FF:000087">
    <property type="entry name" value="Recombinase RecA"/>
    <property type="match status" value="1"/>
</dbReference>
<evidence type="ECO:0000256" key="11">
    <source>
        <dbReference type="RuleBase" id="RU000526"/>
    </source>
</evidence>
<keyword evidence="6 10" id="KW-0238">DNA-binding</keyword>
<evidence type="ECO:0000256" key="12">
    <source>
        <dbReference type="RuleBase" id="RU004527"/>
    </source>
</evidence>
<evidence type="ECO:0000256" key="7">
    <source>
        <dbReference type="ARBA" id="ARBA00023172"/>
    </source>
</evidence>
<dbReference type="EMBL" id="RMVG01000011">
    <property type="protein sequence ID" value="RPD98987.1"/>
    <property type="molecule type" value="Genomic_DNA"/>
</dbReference>
<dbReference type="InterPro" id="IPR049428">
    <property type="entry name" value="RecA-like_N"/>
</dbReference>
<dbReference type="OrthoDB" id="9776733at2"/>